<proteinExistence type="predicted"/>
<name>A0AAE4PZD7_9GAMM</name>
<dbReference type="AlphaFoldDB" id="A0AAE4PZD7"/>
<dbReference type="PANTHER" id="PTHR43000">
    <property type="entry name" value="DTDP-D-GLUCOSE 4,6-DEHYDRATASE-RELATED"/>
    <property type="match status" value="1"/>
</dbReference>
<dbReference type="InterPro" id="IPR016040">
    <property type="entry name" value="NAD(P)-bd_dom"/>
</dbReference>
<dbReference type="Gene3D" id="3.90.25.10">
    <property type="entry name" value="UDP-galactose 4-epimerase, domain 1"/>
    <property type="match status" value="1"/>
</dbReference>
<dbReference type="NCBIfam" id="TIGR02622">
    <property type="entry name" value="CDP_4_6_dhtase"/>
    <property type="match status" value="1"/>
</dbReference>
<gene>
    <name evidence="2" type="primary">rfbG</name>
    <name evidence="2" type="ORF">QM089_12535</name>
</gene>
<dbReference type="EMBL" id="JASGOQ010000001">
    <property type="protein sequence ID" value="MDV5391056.1"/>
    <property type="molecule type" value="Genomic_DNA"/>
</dbReference>
<dbReference type="Gene3D" id="3.40.50.720">
    <property type="entry name" value="NAD(P)-binding Rossmann-like Domain"/>
    <property type="match status" value="1"/>
</dbReference>
<dbReference type="EC" id="4.2.1.45" evidence="2"/>
<organism evidence="2 3">
    <name type="scientific">Shewanella xiamenensis</name>
    <dbReference type="NCBI Taxonomy" id="332186"/>
    <lineage>
        <taxon>Bacteria</taxon>
        <taxon>Pseudomonadati</taxon>
        <taxon>Pseudomonadota</taxon>
        <taxon>Gammaproteobacteria</taxon>
        <taxon>Alteromonadales</taxon>
        <taxon>Shewanellaceae</taxon>
        <taxon>Shewanella</taxon>
    </lineage>
</organism>
<dbReference type="GO" id="GO:0047733">
    <property type="term" value="F:CDP-glucose 4,6-dehydratase activity"/>
    <property type="evidence" value="ECO:0007669"/>
    <property type="project" value="UniProtKB-EC"/>
</dbReference>
<sequence>MKASADFWSGKRVFLTGHTGFKGSWMSLMLTTLGAQVRGFSLEVMPKQLFDLAQIASVVEHRIGDINNAELIKKEIMEFKPDVIFHLAAQSLVATGYQDPLSTLDTNIMGTAKLLDSLKDWPLPLAVIVVSSDKCYQPSDGNYSFIESDRLGGFDPYSCSKAGCELVVNAYRASFFGNSPQIGIASVRAGNVIGGGDYAVNRIIPDTMAAIVRRKHVALRHPDAVRPWQHVLDALHGYLLLAEALYQQPQKYAEAWNFGPLAKDMLTVGELVQRCYQHMGMQYCFESQFSQFKETEILLLDSTKARESLQWQPHWSLNQTIEKILEWYLGVADGADVRLLTQAQIHHYMNSSLSETGACL</sequence>
<dbReference type="Proteomes" id="UP001187859">
    <property type="component" value="Unassembled WGS sequence"/>
</dbReference>
<feature type="domain" description="NAD(P)-binding" evidence="1">
    <location>
        <begin position="15"/>
        <end position="323"/>
    </location>
</feature>
<evidence type="ECO:0000259" key="1">
    <source>
        <dbReference type="Pfam" id="PF16363"/>
    </source>
</evidence>
<protein>
    <submittedName>
        <fullName evidence="2">CDP-glucose 4,6-dehydratase</fullName>
        <ecNumber evidence="2">4.2.1.45</ecNumber>
    </submittedName>
</protein>
<dbReference type="InterPro" id="IPR013445">
    <property type="entry name" value="CDP_4_6_deHydtase"/>
</dbReference>
<accession>A0AAE4PZD7</accession>
<dbReference type="Pfam" id="PF16363">
    <property type="entry name" value="GDP_Man_Dehyd"/>
    <property type="match status" value="1"/>
</dbReference>
<dbReference type="RefSeq" id="WP_037424875.1">
    <property type="nucleotide sequence ID" value="NZ_AP026732.1"/>
</dbReference>
<evidence type="ECO:0000313" key="2">
    <source>
        <dbReference type="EMBL" id="MDV5391056.1"/>
    </source>
</evidence>
<keyword evidence="2" id="KW-0456">Lyase</keyword>
<comment type="caution">
    <text evidence="2">The sequence shown here is derived from an EMBL/GenBank/DDBJ whole genome shotgun (WGS) entry which is preliminary data.</text>
</comment>
<reference evidence="2" key="1">
    <citation type="submission" date="2023-05" db="EMBL/GenBank/DDBJ databases">
        <title>Colonisation of extended spectrum b-lactamase- and carbapenemase-producing bacteria on hospital surfaces from low- and middle-income countries.</title>
        <authorList>
            <person name="Nieto-Rosado M."/>
            <person name="Sands K."/>
            <person name="Iregbu K."/>
            <person name="Zahra R."/>
            <person name="Mazarati J.B."/>
            <person name="Mehtar S."/>
            <person name="Barnards-Group B."/>
            <person name="Walsh T.R."/>
        </authorList>
    </citation>
    <scope>NUCLEOTIDE SEQUENCE</scope>
    <source>
        <strain evidence="2">PP-E493</strain>
    </source>
</reference>
<evidence type="ECO:0000313" key="3">
    <source>
        <dbReference type="Proteomes" id="UP001187859"/>
    </source>
</evidence>
<dbReference type="SUPFAM" id="SSF51735">
    <property type="entry name" value="NAD(P)-binding Rossmann-fold domains"/>
    <property type="match status" value="1"/>
</dbReference>
<dbReference type="InterPro" id="IPR036291">
    <property type="entry name" value="NAD(P)-bd_dom_sf"/>
</dbReference>